<dbReference type="Gene3D" id="1.10.510.10">
    <property type="entry name" value="Transferase(Phosphotransferase) domain 1"/>
    <property type="match status" value="1"/>
</dbReference>
<organism evidence="1 2">
    <name type="scientific">Dentiscutata erythropus</name>
    <dbReference type="NCBI Taxonomy" id="1348616"/>
    <lineage>
        <taxon>Eukaryota</taxon>
        <taxon>Fungi</taxon>
        <taxon>Fungi incertae sedis</taxon>
        <taxon>Mucoromycota</taxon>
        <taxon>Glomeromycotina</taxon>
        <taxon>Glomeromycetes</taxon>
        <taxon>Diversisporales</taxon>
        <taxon>Gigasporaceae</taxon>
        <taxon>Dentiscutata</taxon>
    </lineage>
</organism>
<dbReference type="AlphaFoldDB" id="A0A9N9CF17"/>
<dbReference type="EMBL" id="CAJVPY010003658">
    <property type="protein sequence ID" value="CAG8597822.1"/>
    <property type="molecule type" value="Genomic_DNA"/>
</dbReference>
<sequence length="175" mass="19776">MEFNNETLERYGEQIVILKELLKSNENIVSNFRIDKIASNFVQCYGLARNPFTKNYMLVLHVHPSNILLKEVLCGKPYTVKANIYSLGIVIWFISAGRRTFSGLDHNIALPLSIAKGARPEIIKGTQELLDNVGMLILRIGPVLKKFADNEIIFEKSVISNDLQLDINDSDVREA</sequence>
<reference evidence="1" key="1">
    <citation type="submission" date="2021-06" db="EMBL/GenBank/DDBJ databases">
        <authorList>
            <person name="Kallberg Y."/>
            <person name="Tangrot J."/>
            <person name="Rosling A."/>
        </authorList>
    </citation>
    <scope>NUCLEOTIDE SEQUENCE</scope>
    <source>
        <strain evidence="1">MA453B</strain>
    </source>
</reference>
<dbReference type="OrthoDB" id="2425228at2759"/>
<evidence type="ECO:0000313" key="2">
    <source>
        <dbReference type="Proteomes" id="UP000789405"/>
    </source>
</evidence>
<name>A0A9N9CF17_9GLOM</name>
<accession>A0A9N9CF17</accession>
<protein>
    <submittedName>
        <fullName evidence="1">5035_t:CDS:1</fullName>
    </submittedName>
</protein>
<dbReference type="Proteomes" id="UP000789405">
    <property type="component" value="Unassembled WGS sequence"/>
</dbReference>
<dbReference type="SUPFAM" id="SSF56112">
    <property type="entry name" value="Protein kinase-like (PK-like)"/>
    <property type="match status" value="1"/>
</dbReference>
<comment type="caution">
    <text evidence="1">The sequence shown here is derived from an EMBL/GenBank/DDBJ whole genome shotgun (WGS) entry which is preliminary data.</text>
</comment>
<keyword evidence="2" id="KW-1185">Reference proteome</keyword>
<dbReference type="InterPro" id="IPR011009">
    <property type="entry name" value="Kinase-like_dom_sf"/>
</dbReference>
<proteinExistence type="predicted"/>
<gene>
    <name evidence="1" type="ORF">DERYTH_LOCUS7488</name>
</gene>
<evidence type="ECO:0000313" key="1">
    <source>
        <dbReference type="EMBL" id="CAG8597822.1"/>
    </source>
</evidence>